<accession>A0A933IA99</accession>
<evidence type="ECO:0000256" key="1">
    <source>
        <dbReference type="SAM" id="Coils"/>
    </source>
</evidence>
<keyword evidence="1" id="KW-0175">Coiled coil</keyword>
<evidence type="ECO:0000313" key="4">
    <source>
        <dbReference type="Proteomes" id="UP000736328"/>
    </source>
</evidence>
<dbReference type="AlphaFoldDB" id="A0A933IA99"/>
<evidence type="ECO:0008006" key="5">
    <source>
        <dbReference type="Google" id="ProtNLM"/>
    </source>
</evidence>
<reference evidence="3" key="1">
    <citation type="submission" date="2020-07" db="EMBL/GenBank/DDBJ databases">
        <title>Huge and variable diversity of episymbiotic CPR bacteria and DPANN archaea in groundwater ecosystems.</title>
        <authorList>
            <person name="He C.Y."/>
            <person name="Keren R."/>
            <person name="Whittaker M."/>
            <person name="Farag I.F."/>
            <person name="Doudna J."/>
            <person name="Cate J.H.D."/>
            <person name="Banfield J.F."/>
        </authorList>
    </citation>
    <scope>NUCLEOTIDE SEQUENCE</scope>
    <source>
        <strain evidence="3">NC_groundwater_1520_Pr4_B-0.1um_53_5</strain>
    </source>
</reference>
<keyword evidence="2" id="KW-0732">Signal</keyword>
<evidence type="ECO:0000256" key="2">
    <source>
        <dbReference type="SAM" id="SignalP"/>
    </source>
</evidence>
<gene>
    <name evidence="3" type="ORF">HY768_03035</name>
</gene>
<feature type="signal peptide" evidence="2">
    <location>
        <begin position="1"/>
        <end position="28"/>
    </location>
</feature>
<evidence type="ECO:0000313" key="3">
    <source>
        <dbReference type="EMBL" id="MBI4726192.1"/>
    </source>
</evidence>
<organism evidence="3 4">
    <name type="scientific">candidate division TA06 bacterium</name>
    <dbReference type="NCBI Taxonomy" id="2250710"/>
    <lineage>
        <taxon>Bacteria</taxon>
        <taxon>Bacteria division TA06</taxon>
    </lineage>
</organism>
<dbReference type="EMBL" id="JACQXR010000038">
    <property type="protein sequence ID" value="MBI4726192.1"/>
    <property type="molecule type" value="Genomic_DNA"/>
</dbReference>
<feature type="coiled-coil region" evidence="1">
    <location>
        <begin position="35"/>
        <end position="62"/>
    </location>
</feature>
<feature type="chain" id="PRO_5037205190" description="DUF541 domain-containing protein" evidence="2">
    <location>
        <begin position="29"/>
        <end position="124"/>
    </location>
</feature>
<protein>
    <recommendedName>
        <fullName evidence="5">DUF541 domain-containing protein</fullName>
    </recommendedName>
</protein>
<name>A0A933IA99_UNCT6</name>
<sequence>MRRITFTGIIFCLLALTSNLFSKNLVLAAPGNGNITIETGNIDNAQKELQKAAAELKIVFKSYSDYKNSSTNKRAISANCLVEKSQAVAFINLVASWGSVQSQSYYENQDELDLPNKEKRLKAF</sequence>
<dbReference type="Proteomes" id="UP000736328">
    <property type="component" value="Unassembled WGS sequence"/>
</dbReference>
<comment type="caution">
    <text evidence="3">The sequence shown here is derived from an EMBL/GenBank/DDBJ whole genome shotgun (WGS) entry which is preliminary data.</text>
</comment>
<proteinExistence type="predicted"/>